<organism evidence="2 3">
    <name type="scientific">Pristionchus pacificus</name>
    <name type="common">Parasitic nematode worm</name>
    <dbReference type="NCBI Taxonomy" id="54126"/>
    <lineage>
        <taxon>Eukaryota</taxon>
        <taxon>Metazoa</taxon>
        <taxon>Ecdysozoa</taxon>
        <taxon>Nematoda</taxon>
        <taxon>Chromadorea</taxon>
        <taxon>Rhabditida</taxon>
        <taxon>Rhabditina</taxon>
        <taxon>Diplogasteromorpha</taxon>
        <taxon>Diplogasteroidea</taxon>
        <taxon>Neodiplogasteridae</taxon>
        <taxon>Pristionchus</taxon>
    </lineage>
</organism>
<reference evidence="3" key="1">
    <citation type="journal article" date="2008" name="Nat. Genet.">
        <title>The Pristionchus pacificus genome provides a unique perspective on nematode lifestyle and parasitism.</title>
        <authorList>
            <person name="Dieterich C."/>
            <person name="Clifton S.W."/>
            <person name="Schuster L.N."/>
            <person name="Chinwalla A."/>
            <person name="Delehaunty K."/>
            <person name="Dinkelacker I."/>
            <person name="Fulton L."/>
            <person name="Fulton R."/>
            <person name="Godfrey J."/>
            <person name="Minx P."/>
            <person name="Mitreva M."/>
            <person name="Roeseler W."/>
            <person name="Tian H."/>
            <person name="Witte H."/>
            <person name="Yang S.P."/>
            <person name="Wilson R.K."/>
            <person name="Sommer R.J."/>
        </authorList>
    </citation>
    <scope>NUCLEOTIDE SEQUENCE [LARGE SCALE GENOMIC DNA]</scope>
    <source>
        <strain evidence="3">PS312</strain>
    </source>
</reference>
<keyword evidence="3" id="KW-1185">Reference proteome</keyword>
<dbReference type="AlphaFoldDB" id="A0A2A6C7Z5"/>
<evidence type="ECO:0000256" key="1">
    <source>
        <dbReference type="SAM" id="MobiDB-lite"/>
    </source>
</evidence>
<protein>
    <submittedName>
        <fullName evidence="2">Uncharacterized protein</fullName>
    </submittedName>
</protein>
<dbReference type="Proteomes" id="UP000005239">
    <property type="component" value="Unassembled WGS sequence"/>
</dbReference>
<feature type="region of interest" description="Disordered" evidence="1">
    <location>
        <begin position="162"/>
        <end position="184"/>
    </location>
</feature>
<feature type="compositionally biased region" description="Pro residues" evidence="1">
    <location>
        <begin position="170"/>
        <end position="183"/>
    </location>
</feature>
<evidence type="ECO:0000313" key="3">
    <source>
        <dbReference type="Proteomes" id="UP000005239"/>
    </source>
</evidence>
<reference evidence="2" key="2">
    <citation type="submission" date="2022-06" db="UniProtKB">
        <authorList>
            <consortium name="EnsemblMetazoa"/>
        </authorList>
    </citation>
    <scope>IDENTIFICATION</scope>
    <source>
        <strain evidence="2">PS312</strain>
    </source>
</reference>
<dbReference type="EnsemblMetazoa" id="PPA34986.1">
    <property type="protein sequence ID" value="PPA34986.1"/>
    <property type="gene ID" value="WBGene00273355"/>
</dbReference>
<accession>A0A8R1UR39</accession>
<proteinExistence type="predicted"/>
<sequence length="224" mass="25289">MKRRRPVFRTLMISHRSGWPKDRELKEGYPTQIRMKCKKEAALGTVQSESMRNEETATPVFRILLLRHEPIAVAVVGKLRSGNSVGGGQQLAVRVKNPSLHSAYSLVTLTGERACEMKRRILHPDIPNQEISRISLDTMGRASRDVLVSELSIVWERGKGKEGGRRTLDLPPPPGLFLSPPPSNVRQSSKYGLPSLHFAHSRVTLTGERAREMKRRRPVFRTLN</sequence>
<gene>
    <name evidence="2" type="primary">WBGene00273355</name>
</gene>
<evidence type="ECO:0000313" key="2">
    <source>
        <dbReference type="EnsemblMetazoa" id="PPA34986.1"/>
    </source>
</evidence>
<name>A0A2A6C7Z5_PRIPA</name>
<accession>A0A2A6C7Z5</accession>